<feature type="chain" id="PRO_5045155768" description="Prokineticin domain-containing protein" evidence="4">
    <location>
        <begin position="27"/>
        <end position="122"/>
    </location>
</feature>
<keyword evidence="4" id="KW-0732">Signal</keyword>
<dbReference type="InterPro" id="IPR023569">
    <property type="entry name" value="Prokineticin_domain"/>
</dbReference>
<sequence>MKITVMTPISFTSVFLLLALVYTCYAEVDRPDYIECENNSECASDHCCVIGPYRYSYPQCLPMKIKGEICRPGSASTQNMTLEYPNGLVLKLTDVHYILCPCADGLSCDIKEGVCMKRKSLI</sequence>
<comment type="subcellular location">
    <subcellularLocation>
        <location evidence="1">Secreted</location>
    </subcellularLocation>
</comment>
<evidence type="ECO:0000256" key="2">
    <source>
        <dbReference type="ARBA" id="ARBA00022525"/>
    </source>
</evidence>
<protein>
    <recommendedName>
        <fullName evidence="5">Prokineticin domain-containing protein</fullName>
    </recommendedName>
</protein>
<evidence type="ECO:0000256" key="3">
    <source>
        <dbReference type="ARBA" id="ARBA00023157"/>
    </source>
</evidence>
<comment type="caution">
    <text evidence="6">The sequence shown here is derived from an EMBL/GenBank/DDBJ whole genome shotgun (WGS) entry which is preliminary data.</text>
</comment>
<dbReference type="Proteomes" id="UP001642520">
    <property type="component" value="Unassembled WGS sequence"/>
</dbReference>
<evidence type="ECO:0000256" key="1">
    <source>
        <dbReference type="ARBA" id="ARBA00004613"/>
    </source>
</evidence>
<reference evidence="6 7" key="1">
    <citation type="submission" date="2024-08" db="EMBL/GenBank/DDBJ databases">
        <authorList>
            <person name="Will J Nash"/>
            <person name="Angela Man"/>
            <person name="Seanna McTaggart"/>
            <person name="Kendall Baker"/>
            <person name="Tom Barker"/>
            <person name="Leah Catchpole"/>
            <person name="Alex Durrant"/>
            <person name="Karim Gharbi"/>
            <person name="Naomi Irish"/>
            <person name="Gemy Kaithakottil"/>
            <person name="Debby Ku"/>
            <person name="Aaliyah Providence"/>
            <person name="Felix Shaw"/>
            <person name="David Swarbreck"/>
            <person name="Chris Watkins"/>
            <person name="Ann M. McCartney"/>
            <person name="Giulio Formenti"/>
            <person name="Alice Mouton"/>
            <person name="Noel Vella"/>
            <person name="Bjorn M von Reumont"/>
            <person name="Adriana Vella"/>
            <person name="Wilfried Haerty"/>
        </authorList>
    </citation>
    <scope>NUCLEOTIDE SEQUENCE [LARGE SCALE GENOMIC DNA]</scope>
</reference>
<evidence type="ECO:0000259" key="5">
    <source>
        <dbReference type="Pfam" id="PF06607"/>
    </source>
</evidence>
<organism evidence="6 7">
    <name type="scientific">Xylocopa violacea</name>
    <name type="common">Violet carpenter bee</name>
    <name type="synonym">Apis violacea</name>
    <dbReference type="NCBI Taxonomy" id="135666"/>
    <lineage>
        <taxon>Eukaryota</taxon>
        <taxon>Metazoa</taxon>
        <taxon>Ecdysozoa</taxon>
        <taxon>Arthropoda</taxon>
        <taxon>Hexapoda</taxon>
        <taxon>Insecta</taxon>
        <taxon>Pterygota</taxon>
        <taxon>Neoptera</taxon>
        <taxon>Endopterygota</taxon>
        <taxon>Hymenoptera</taxon>
        <taxon>Apocrita</taxon>
        <taxon>Aculeata</taxon>
        <taxon>Apoidea</taxon>
        <taxon>Anthophila</taxon>
        <taxon>Apidae</taxon>
        <taxon>Xylocopa</taxon>
        <taxon>Xylocopa</taxon>
    </lineage>
</organism>
<gene>
    <name evidence="6" type="ORF">XYLVIOL_LOCUS3305</name>
</gene>
<keyword evidence="3" id="KW-1015">Disulfide bond</keyword>
<feature type="signal peptide" evidence="4">
    <location>
        <begin position="1"/>
        <end position="26"/>
    </location>
</feature>
<dbReference type="EMBL" id="CAXAJV020001288">
    <property type="protein sequence ID" value="CAL7938480.1"/>
    <property type="molecule type" value="Genomic_DNA"/>
</dbReference>
<dbReference type="Pfam" id="PF06607">
    <property type="entry name" value="Prokineticin"/>
    <property type="match status" value="1"/>
</dbReference>
<evidence type="ECO:0000313" key="6">
    <source>
        <dbReference type="EMBL" id="CAL7938480.1"/>
    </source>
</evidence>
<feature type="domain" description="Prokineticin" evidence="5">
    <location>
        <begin position="13"/>
        <end position="109"/>
    </location>
</feature>
<accession>A0ABP1NBU8</accession>
<evidence type="ECO:0000256" key="4">
    <source>
        <dbReference type="SAM" id="SignalP"/>
    </source>
</evidence>
<evidence type="ECO:0000313" key="7">
    <source>
        <dbReference type="Proteomes" id="UP001642520"/>
    </source>
</evidence>
<keyword evidence="2" id="KW-0964">Secreted</keyword>
<keyword evidence="7" id="KW-1185">Reference proteome</keyword>
<dbReference type="Gene3D" id="2.10.80.10">
    <property type="entry name" value="Lipase, subunit A"/>
    <property type="match status" value="1"/>
</dbReference>
<name>A0ABP1NBU8_XYLVO</name>
<proteinExistence type="predicted"/>